<accession>A0A3P3XIJ1</accession>
<evidence type="ECO:0000313" key="2">
    <source>
        <dbReference type="EMBL" id="SLM12852.1"/>
    </source>
</evidence>
<organism evidence="2">
    <name type="scientific">uncultured spirochete</name>
    <dbReference type="NCBI Taxonomy" id="156406"/>
    <lineage>
        <taxon>Bacteria</taxon>
        <taxon>Pseudomonadati</taxon>
        <taxon>Spirochaetota</taxon>
        <taxon>Spirochaetia</taxon>
        <taxon>Spirochaetales</taxon>
        <taxon>environmental samples</taxon>
    </lineage>
</organism>
<keyword evidence="2" id="KW-0378">Hydrolase</keyword>
<keyword evidence="2" id="KW-0347">Helicase</keyword>
<dbReference type="Pfam" id="PF09848">
    <property type="entry name" value="SLFN-g3_helicase"/>
    <property type="match status" value="1"/>
</dbReference>
<dbReference type="InterPro" id="IPR027417">
    <property type="entry name" value="P-loop_NTPase"/>
</dbReference>
<keyword evidence="2" id="KW-0547">Nucleotide-binding</keyword>
<keyword evidence="2" id="KW-0067">ATP-binding</keyword>
<name>A0A3P3XIJ1_9SPIR</name>
<dbReference type="InterPro" id="IPR018647">
    <property type="entry name" value="SLFN_3-like_DNA/RNA_helicase"/>
</dbReference>
<reference evidence="2" key="1">
    <citation type="submission" date="2017-02" db="EMBL/GenBank/DDBJ databases">
        <authorList>
            <person name="Regsiter A."/>
            <person name="William W."/>
        </authorList>
    </citation>
    <scope>NUCLEOTIDE SEQUENCE</scope>
    <source>
        <strain evidence="2">Bib</strain>
    </source>
</reference>
<dbReference type="AlphaFoldDB" id="A0A3P3XIJ1"/>
<dbReference type="EMBL" id="FWDM01000019">
    <property type="protein sequence ID" value="SLM12852.1"/>
    <property type="molecule type" value="Genomic_DNA"/>
</dbReference>
<gene>
    <name evidence="2" type="ORF">SPIROBIBN47_260080</name>
</gene>
<dbReference type="Gene3D" id="3.40.50.300">
    <property type="entry name" value="P-loop containing nucleotide triphosphate hydrolases"/>
    <property type="match status" value="1"/>
</dbReference>
<dbReference type="GO" id="GO:0004386">
    <property type="term" value="F:helicase activity"/>
    <property type="evidence" value="ECO:0007669"/>
    <property type="project" value="UniProtKB-KW"/>
</dbReference>
<proteinExistence type="predicted"/>
<feature type="domain" description="Schlafen group 3-like DNA/RNA helicase" evidence="1">
    <location>
        <begin position="261"/>
        <end position="605"/>
    </location>
</feature>
<evidence type="ECO:0000259" key="1">
    <source>
        <dbReference type="Pfam" id="PF09848"/>
    </source>
</evidence>
<protein>
    <submittedName>
        <fullName evidence="2">RecG-like helicase</fullName>
    </submittedName>
</protein>
<sequence>MTVYKGLARDFKDDVARNVIDEKIANCFLRQFGYYPGSSERNSWTYSLRFMDTIIRIGSIPDDCGVLIEFNIPNTNKRIDFLITGKDENGGSNFVVVELKQWQEARATPYKDVVITFVGHGERTVAHPSYQAYSYNTFLVDMNTSIQQNRIGGHACAYLHNYQPKRNEPLLEQHYMETVLKAPIFFKHDVRKLQDYIASKVGRGNGTEVLKHIENGEVRPSKELIDCVVGLLKGNDEFILLDDQKVAFEAIMSICESSRDKTVVMVKGGPGTGKSVIALNVFGKLLQGKKNVRFVAPNAAFRNVMLETLVKNDPRQRVRVKNLFMGSASLWECRDNEFNVLVVDEAHRLKNEMAYGYKGDNQIEDIISSSRIVIFFVDDRQRIRPEDIGSSDEIARIAKKYNADLHEFSLDAQFRCAGAKDFIAWVEKALQIDSSARTTAWDRESFDFRIYSTPNKLFKAVKEKNDEGFKARLVAGYAWDWTSLSENNDRAQILDVSMPEYDFAMPWNQRTKSELWAILPNGLEQIGCVHTIQGLEFDYIGVIIGNDLRYNRATGKVEAVWNEYKDKAGKKGLKNDPVTFNALVKNIYRILLSRGMRGCYVFCRDKNLRDYLQGLYDSKLEYADYFVEENNSALWAAEGGHGKPEDKNSYSI</sequence>
<dbReference type="SUPFAM" id="SSF52540">
    <property type="entry name" value="P-loop containing nucleoside triphosphate hydrolases"/>
    <property type="match status" value="1"/>
</dbReference>